<feature type="domain" description="GTP cyclohydrolase II" evidence="21">
    <location>
        <begin position="209"/>
        <end position="383"/>
    </location>
</feature>
<evidence type="ECO:0000256" key="20">
    <source>
        <dbReference type="HAMAP-Rule" id="MF_01283"/>
    </source>
</evidence>
<keyword evidence="13 20" id="KW-0460">Magnesium</keyword>
<dbReference type="PIRSF" id="PIRSF001259">
    <property type="entry name" value="RibA"/>
    <property type="match status" value="1"/>
</dbReference>
<dbReference type="Pfam" id="PF00925">
    <property type="entry name" value="GTP_cyclohydro2"/>
    <property type="match status" value="1"/>
</dbReference>
<feature type="active site" description="Proton acceptor; for GTP cyclohydrolase activity" evidence="20">
    <location>
        <position position="339"/>
    </location>
</feature>
<evidence type="ECO:0000256" key="8">
    <source>
        <dbReference type="ARBA" id="ARBA00022619"/>
    </source>
</evidence>
<dbReference type="Gene3D" id="3.90.870.10">
    <property type="entry name" value="DHBP synthase"/>
    <property type="match status" value="1"/>
</dbReference>
<comment type="pathway">
    <text evidence="5 20">Cofactor biosynthesis; riboflavin biosynthesis; 2-hydroxy-3-oxobutyl phosphate from D-ribulose 5-phosphate: step 1/1.</text>
</comment>
<evidence type="ECO:0000256" key="7">
    <source>
        <dbReference type="ARBA" id="ARBA00008976"/>
    </source>
</evidence>
<evidence type="ECO:0000256" key="5">
    <source>
        <dbReference type="ARBA" id="ARBA00004904"/>
    </source>
</evidence>
<dbReference type="GO" id="GO:0005829">
    <property type="term" value="C:cytosol"/>
    <property type="evidence" value="ECO:0007669"/>
    <property type="project" value="TreeGrafter"/>
</dbReference>
<evidence type="ECO:0000256" key="12">
    <source>
        <dbReference type="ARBA" id="ARBA00022833"/>
    </source>
</evidence>
<dbReference type="InterPro" id="IPR016299">
    <property type="entry name" value="Riboflavin_synth_RibBA"/>
</dbReference>
<keyword evidence="15 20" id="KW-0464">Manganese</keyword>
<dbReference type="Gene3D" id="3.40.50.10990">
    <property type="entry name" value="GTP cyclohydrolase II"/>
    <property type="match status" value="1"/>
</dbReference>
<feature type="region of interest" description="GTP cyclohydrolase II" evidence="20">
    <location>
        <begin position="202"/>
        <end position="411"/>
    </location>
</feature>
<dbReference type="PANTHER" id="PTHR21327">
    <property type="entry name" value="GTP CYCLOHYDROLASE II-RELATED"/>
    <property type="match status" value="1"/>
</dbReference>
<dbReference type="GO" id="GO:0005525">
    <property type="term" value="F:GTP binding"/>
    <property type="evidence" value="ECO:0007669"/>
    <property type="project" value="UniProtKB-KW"/>
</dbReference>
<gene>
    <name evidence="20 22" type="primary">ribBA</name>
    <name evidence="22" type="ORF">SMSP2_02951</name>
</gene>
<dbReference type="KEGG" id="pbas:SMSP2_02951"/>
<feature type="binding site" evidence="20">
    <location>
        <position position="164"/>
    </location>
    <ligand>
        <name>D-ribulose 5-phosphate</name>
        <dbReference type="ChEBI" id="CHEBI:58121"/>
    </ligand>
</feature>
<accession>A0A1Q2MIP7</accession>
<feature type="site" description="Essential for DHBP synthase activity" evidence="20">
    <location>
        <position position="126"/>
    </location>
</feature>
<comment type="cofactor">
    <cofactor evidence="20">
        <name>Zn(2+)</name>
        <dbReference type="ChEBI" id="CHEBI:29105"/>
    </cofactor>
    <text evidence="20">Binds 1 zinc ion per subunit.</text>
</comment>
<dbReference type="HAMAP" id="MF_00180">
    <property type="entry name" value="RibB"/>
    <property type="match status" value="1"/>
</dbReference>
<evidence type="ECO:0000256" key="16">
    <source>
        <dbReference type="ARBA" id="ARBA00023239"/>
    </source>
</evidence>
<comment type="catalytic activity">
    <reaction evidence="1 20">
        <text>D-ribulose 5-phosphate = (2S)-2-hydroxy-3-oxobutyl phosphate + formate + H(+)</text>
        <dbReference type="Rhea" id="RHEA:18457"/>
        <dbReference type="ChEBI" id="CHEBI:15378"/>
        <dbReference type="ChEBI" id="CHEBI:15740"/>
        <dbReference type="ChEBI" id="CHEBI:58121"/>
        <dbReference type="ChEBI" id="CHEBI:58830"/>
        <dbReference type="EC" id="4.1.99.12"/>
    </reaction>
</comment>
<keyword evidence="9 20" id="KW-0479">Metal-binding</keyword>
<evidence type="ECO:0000256" key="10">
    <source>
        <dbReference type="ARBA" id="ARBA00022741"/>
    </source>
</evidence>
<dbReference type="SUPFAM" id="SSF142695">
    <property type="entry name" value="RibA-like"/>
    <property type="match status" value="1"/>
</dbReference>
<name>A0A1Q2MIP7_9BACT</name>
<keyword evidence="10 20" id="KW-0547">Nucleotide-binding</keyword>
<feature type="binding site" evidence="20">
    <location>
        <begin position="262"/>
        <end position="266"/>
    </location>
    <ligand>
        <name>GTP</name>
        <dbReference type="ChEBI" id="CHEBI:37565"/>
    </ligand>
</feature>
<sequence length="411" mass="45891">MKIHDIPEIVEELKQGRMIVLVDDEDRENEGDLVCPAQFTTPEIVNFMCKWGRGLICVPLEAERCDELNLHPQTSNNTAALGTAFTVSVDAREGITTGISAYDRSKTIMLLADPQTKARHLARPGHIFPLRANPGGTLVRAGQTEGSIDLMKVAGLTPAATICEIMAEDGTMLRGEGLSKYCREHNIKATSVEKIIEHRLQRETTIKRIQAVRMPTDYGEFTMIGYSSPSTPEPHLAFCKGDIGNLDKNGKPVPIDEPVLIRVHSECITGDLFRSQRCECGEQLETAMRMIQDHKKGVLIYLRQEGRGIGLANKLRAYKLQEDGLDTWDANVELGFAPDKRDYGIGAQILKDLGISKVRILTNNPKKVSRLKVYDIEVVEQLPIQIQAKPTNKQYLHTKKVRFGHILDEDL</sequence>
<feature type="binding site" evidence="20">
    <location>
        <position position="362"/>
    </location>
    <ligand>
        <name>GTP</name>
        <dbReference type="ChEBI" id="CHEBI:37565"/>
    </ligand>
</feature>
<evidence type="ECO:0000256" key="14">
    <source>
        <dbReference type="ARBA" id="ARBA00023134"/>
    </source>
</evidence>
<keyword evidence="11 20" id="KW-0378">Hydrolase</keyword>
<reference evidence="23" key="1">
    <citation type="submission" date="2017-02" db="EMBL/GenBank/DDBJ databases">
        <title>Comparative genomics and description of representatives of a novel lineage of planctomycetes thriving in anoxic sediments.</title>
        <authorList>
            <person name="Spring S."/>
            <person name="Bunk B."/>
            <person name="Sproer C."/>
        </authorList>
    </citation>
    <scope>NUCLEOTIDE SEQUENCE [LARGE SCALE GENOMIC DNA]</scope>
    <source>
        <strain evidence="23">SM-Chi-D1</strain>
    </source>
</reference>
<dbReference type="CDD" id="cd00641">
    <property type="entry name" value="GTP_cyclohydro2"/>
    <property type="match status" value="1"/>
</dbReference>
<evidence type="ECO:0000256" key="9">
    <source>
        <dbReference type="ARBA" id="ARBA00022723"/>
    </source>
</evidence>
<comment type="pathway">
    <text evidence="4 20">Cofactor biosynthesis; riboflavin biosynthesis; 5-amino-6-(D-ribitylamino)uracil from GTP: step 1/4.</text>
</comment>
<dbReference type="OrthoDB" id="9793111at2"/>
<evidence type="ECO:0000313" key="22">
    <source>
        <dbReference type="EMBL" id="AQQ72561.1"/>
    </source>
</evidence>
<dbReference type="NCBIfam" id="TIGR00505">
    <property type="entry name" value="ribA"/>
    <property type="match status" value="1"/>
</dbReference>
<dbReference type="InterPro" id="IPR032677">
    <property type="entry name" value="GTP_cyclohydro_II"/>
</dbReference>
<evidence type="ECO:0000256" key="19">
    <source>
        <dbReference type="ARBA" id="ARBA00049295"/>
    </source>
</evidence>
<evidence type="ECO:0000256" key="13">
    <source>
        <dbReference type="ARBA" id="ARBA00022842"/>
    </source>
</evidence>
<feature type="binding site" evidence="20">
    <location>
        <position position="267"/>
    </location>
    <ligand>
        <name>Zn(2+)</name>
        <dbReference type="ChEBI" id="CHEBI:29105"/>
        <note>catalytic</note>
    </ligand>
</feature>
<evidence type="ECO:0000256" key="1">
    <source>
        <dbReference type="ARBA" id="ARBA00000141"/>
    </source>
</evidence>
<feature type="binding site" evidence="20">
    <location>
        <position position="327"/>
    </location>
    <ligand>
        <name>GTP</name>
        <dbReference type="ChEBI" id="CHEBI:37565"/>
    </ligand>
</feature>
<evidence type="ECO:0000256" key="4">
    <source>
        <dbReference type="ARBA" id="ARBA00004853"/>
    </source>
</evidence>
<dbReference type="NCBIfam" id="NF001591">
    <property type="entry name" value="PRK00393.1"/>
    <property type="match status" value="1"/>
</dbReference>
<dbReference type="EMBL" id="CP019646">
    <property type="protein sequence ID" value="AQQ72561.1"/>
    <property type="molecule type" value="Genomic_DNA"/>
</dbReference>
<organism evidence="22 23">
    <name type="scientific">Limihaloglobus sulfuriphilus</name>
    <dbReference type="NCBI Taxonomy" id="1851148"/>
    <lineage>
        <taxon>Bacteria</taxon>
        <taxon>Pseudomonadati</taxon>
        <taxon>Planctomycetota</taxon>
        <taxon>Phycisphaerae</taxon>
        <taxon>Sedimentisphaerales</taxon>
        <taxon>Sedimentisphaeraceae</taxon>
        <taxon>Limihaloglobus</taxon>
    </lineage>
</organism>
<protein>
    <recommendedName>
        <fullName evidence="20">Riboflavin biosynthesis protein RibBA</fullName>
    </recommendedName>
    <domain>
        <recommendedName>
            <fullName evidence="20">3,4-dihydroxy-2-butanone 4-phosphate synthase</fullName>
            <shortName evidence="20">DHBP synthase</shortName>
            <ecNumber evidence="20">4.1.99.12</ecNumber>
        </recommendedName>
    </domain>
    <domain>
        <recommendedName>
            <fullName evidence="20">GTP cyclohydrolase-2</fullName>
            <ecNumber evidence="20">3.5.4.25</ecNumber>
        </recommendedName>
        <alternativeName>
            <fullName evidence="20">GTP cyclohydrolase II</fullName>
        </alternativeName>
    </domain>
</protein>
<dbReference type="HAMAP" id="MF_00179">
    <property type="entry name" value="RibA"/>
    <property type="match status" value="1"/>
</dbReference>
<feature type="binding site" evidence="20">
    <location>
        <position position="278"/>
    </location>
    <ligand>
        <name>Zn(2+)</name>
        <dbReference type="ChEBI" id="CHEBI:29105"/>
        <note>catalytic</note>
    </ligand>
</feature>
<comment type="function">
    <text evidence="18 20">Catalyzes the conversion of GTP to 2,5-diamino-6-ribosylamino-4(3H)-pyrimidinone 5'-phosphate (DARP), formate and pyrophosphate.</text>
</comment>
<dbReference type="EC" id="4.1.99.12" evidence="20"/>
<evidence type="ECO:0000256" key="18">
    <source>
        <dbReference type="ARBA" id="ARBA00043932"/>
    </source>
</evidence>
<dbReference type="InterPro" id="IPR000926">
    <property type="entry name" value="RibA"/>
</dbReference>
<dbReference type="HAMAP" id="MF_01283">
    <property type="entry name" value="RibBA"/>
    <property type="match status" value="1"/>
</dbReference>
<comment type="cofactor">
    <cofactor evidence="2">
        <name>Mn(2+)</name>
        <dbReference type="ChEBI" id="CHEBI:29035"/>
    </cofactor>
</comment>
<comment type="function">
    <text evidence="3 20">Catalyzes the conversion of D-ribulose 5-phosphate to formate and 3,4-dihydroxy-2-butanone 4-phosphate.</text>
</comment>
<dbReference type="SUPFAM" id="SSF55821">
    <property type="entry name" value="YrdC/RibB"/>
    <property type="match status" value="1"/>
</dbReference>
<dbReference type="Proteomes" id="UP000188181">
    <property type="component" value="Chromosome"/>
</dbReference>
<keyword evidence="23" id="KW-1185">Reference proteome</keyword>
<dbReference type="RefSeq" id="WP_146684741.1">
    <property type="nucleotide sequence ID" value="NZ_CP019646.1"/>
</dbReference>
<proteinExistence type="inferred from homology"/>
<dbReference type="GO" id="GO:0003935">
    <property type="term" value="F:GTP cyclohydrolase II activity"/>
    <property type="evidence" value="ECO:0007669"/>
    <property type="project" value="UniProtKB-UniRule"/>
</dbReference>
<evidence type="ECO:0000256" key="6">
    <source>
        <dbReference type="ARBA" id="ARBA00005520"/>
    </source>
</evidence>
<comment type="caution">
    <text evidence="20">Lacks conserved residue(s) required for the propagation of feature annotation.</text>
</comment>
<comment type="similarity">
    <text evidence="6 20">In the N-terminal section; belongs to the DHBP synthase family.</text>
</comment>
<comment type="cofactor">
    <cofactor evidence="20">
        <name>Mg(2+)</name>
        <dbReference type="ChEBI" id="CHEBI:18420"/>
    </cofactor>
    <cofactor evidence="20">
        <name>Mn(2+)</name>
        <dbReference type="ChEBI" id="CHEBI:29035"/>
    </cofactor>
    <text evidence="20">Binds 2 divalent metal cations per subunit. Magnesium or manganese.</text>
</comment>
<feature type="region of interest" description="DHBP synthase" evidence="20">
    <location>
        <begin position="1"/>
        <end position="201"/>
    </location>
</feature>
<dbReference type="GO" id="GO:0008686">
    <property type="term" value="F:3,4-dihydroxy-2-butanone-4-phosphate synthase activity"/>
    <property type="evidence" value="ECO:0007669"/>
    <property type="project" value="UniProtKB-UniRule"/>
</dbReference>
<evidence type="ECO:0000256" key="11">
    <source>
        <dbReference type="ARBA" id="ARBA00022801"/>
    </source>
</evidence>
<feature type="binding site" evidence="20">
    <location>
        <position position="283"/>
    </location>
    <ligand>
        <name>GTP</name>
        <dbReference type="ChEBI" id="CHEBI:37565"/>
    </ligand>
</feature>
<dbReference type="FunFam" id="3.40.50.10990:FF:000001">
    <property type="entry name" value="Riboflavin biosynthesis protein RibBA"/>
    <property type="match status" value="1"/>
</dbReference>
<evidence type="ECO:0000256" key="2">
    <source>
        <dbReference type="ARBA" id="ARBA00001936"/>
    </source>
</evidence>
<feature type="binding site" evidence="20">
    <location>
        <begin position="305"/>
        <end position="307"/>
    </location>
    <ligand>
        <name>GTP</name>
        <dbReference type="ChEBI" id="CHEBI:37565"/>
    </ligand>
</feature>
<dbReference type="InterPro" id="IPR036144">
    <property type="entry name" value="RibA-like_sf"/>
</dbReference>
<dbReference type="InterPro" id="IPR017945">
    <property type="entry name" value="DHBP_synth_RibB-like_a/b_dom"/>
</dbReference>
<evidence type="ECO:0000313" key="23">
    <source>
        <dbReference type="Proteomes" id="UP000188181"/>
    </source>
</evidence>
<dbReference type="STRING" id="1851148.SMSP2_02951"/>
<keyword evidence="16 20" id="KW-0456">Lyase</keyword>
<keyword evidence="17 20" id="KW-0511">Multifunctional enzyme</keyword>
<evidence type="ECO:0000259" key="21">
    <source>
        <dbReference type="Pfam" id="PF00925"/>
    </source>
</evidence>
<keyword evidence="14 20" id="KW-0342">GTP-binding</keyword>
<feature type="binding site" evidence="20">
    <location>
        <position position="280"/>
    </location>
    <ligand>
        <name>Zn(2+)</name>
        <dbReference type="ChEBI" id="CHEBI:29105"/>
        <note>catalytic</note>
    </ligand>
</feature>
<dbReference type="GO" id="GO:0000287">
    <property type="term" value="F:magnesium ion binding"/>
    <property type="evidence" value="ECO:0007669"/>
    <property type="project" value="UniProtKB-UniRule"/>
</dbReference>
<dbReference type="InterPro" id="IPR000422">
    <property type="entry name" value="DHBP_synthase_RibB"/>
</dbReference>
<comment type="similarity">
    <text evidence="7 20">In the C-terminal section; belongs to the GTP cyclohydrolase II family.</text>
</comment>
<comment type="catalytic activity">
    <reaction evidence="19 20">
        <text>GTP + 4 H2O = 2,5-diamino-6-hydroxy-4-(5-phosphoribosylamino)-pyrimidine + formate + 2 phosphate + 3 H(+)</text>
        <dbReference type="Rhea" id="RHEA:23704"/>
        <dbReference type="ChEBI" id="CHEBI:15377"/>
        <dbReference type="ChEBI" id="CHEBI:15378"/>
        <dbReference type="ChEBI" id="CHEBI:15740"/>
        <dbReference type="ChEBI" id="CHEBI:37565"/>
        <dbReference type="ChEBI" id="CHEBI:43474"/>
        <dbReference type="ChEBI" id="CHEBI:58614"/>
        <dbReference type="EC" id="3.5.4.25"/>
    </reaction>
</comment>
<feature type="binding site" evidence="20">
    <location>
        <position position="32"/>
    </location>
    <ligand>
        <name>D-ribulose 5-phosphate</name>
        <dbReference type="ChEBI" id="CHEBI:58121"/>
    </ligand>
</feature>
<feature type="site" description="Essential for DHBP synthase activity" evidence="20">
    <location>
        <position position="164"/>
    </location>
</feature>
<dbReference type="NCBIfam" id="TIGR00506">
    <property type="entry name" value="ribB"/>
    <property type="match status" value="1"/>
</dbReference>
<keyword evidence="12 20" id="KW-0862">Zinc</keyword>
<feature type="binding site" evidence="20">
    <location>
        <position position="367"/>
    </location>
    <ligand>
        <name>GTP</name>
        <dbReference type="ChEBI" id="CHEBI:37565"/>
    </ligand>
</feature>
<dbReference type="EC" id="3.5.4.25" evidence="20"/>
<keyword evidence="8 20" id="KW-0686">Riboflavin biosynthesis</keyword>
<dbReference type="GO" id="GO:0030145">
    <property type="term" value="F:manganese ion binding"/>
    <property type="evidence" value="ECO:0007669"/>
    <property type="project" value="UniProtKB-UniRule"/>
</dbReference>
<evidence type="ECO:0000256" key="3">
    <source>
        <dbReference type="ARBA" id="ARBA00002284"/>
    </source>
</evidence>
<feature type="binding site" evidence="20">
    <location>
        <position position="28"/>
    </location>
    <ligand>
        <name>Mg(2+)</name>
        <dbReference type="ChEBI" id="CHEBI:18420"/>
        <label>2</label>
    </ligand>
</feature>
<dbReference type="GO" id="GO:0008270">
    <property type="term" value="F:zinc ion binding"/>
    <property type="evidence" value="ECO:0007669"/>
    <property type="project" value="UniProtKB-UniRule"/>
</dbReference>
<dbReference type="UniPathway" id="UPA00275">
    <property type="reaction ID" value="UER00399"/>
</dbReference>
<feature type="active site" description="Nucleophile; for GTP cyclohydrolase activity" evidence="20">
    <location>
        <position position="341"/>
    </location>
</feature>
<dbReference type="FunFam" id="3.90.870.10:FF:000001">
    <property type="entry name" value="Riboflavin biosynthesis protein RibBA"/>
    <property type="match status" value="1"/>
</dbReference>
<dbReference type="PANTHER" id="PTHR21327:SF18">
    <property type="entry name" value="3,4-DIHYDROXY-2-BUTANONE 4-PHOSPHATE SYNTHASE"/>
    <property type="match status" value="1"/>
</dbReference>
<feature type="binding site" evidence="20">
    <location>
        <position position="28"/>
    </location>
    <ligand>
        <name>Mg(2+)</name>
        <dbReference type="ChEBI" id="CHEBI:18420"/>
        <label>1</label>
    </ligand>
</feature>
<dbReference type="GO" id="GO:0009231">
    <property type="term" value="P:riboflavin biosynthetic process"/>
    <property type="evidence" value="ECO:0007669"/>
    <property type="project" value="UniProtKB-UniRule"/>
</dbReference>
<feature type="binding site" evidence="20">
    <location>
        <begin position="27"/>
        <end position="28"/>
    </location>
    <ligand>
        <name>D-ribulose 5-phosphate</name>
        <dbReference type="ChEBI" id="CHEBI:58121"/>
    </ligand>
</feature>
<evidence type="ECO:0000256" key="15">
    <source>
        <dbReference type="ARBA" id="ARBA00023211"/>
    </source>
</evidence>
<evidence type="ECO:0000256" key="17">
    <source>
        <dbReference type="ARBA" id="ARBA00023268"/>
    </source>
</evidence>
<dbReference type="Pfam" id="PF00926">
    <property type="entry name" value="DHBP_synthase"/>
    <property type="match status" value="1"/>
</dbReference>
<dbReference type="AlphaFoldDB" id="A0A1Q2MIP7"/>